<dbReference type="Pfam" id="PF07883">
    <property type="entry name" value="Cupin_2"/>
    <property type="match status" value="1"/>
</dbReference>
<gene>
    <name evidence="5" type="primary">adaA</name>
    <name evidence="5" type="ORF">CTLFYP3_02468</name>
</gene>
<dbReference type="PROSITE" id="PS00041">
    <property type="entry name" value="HTH_ARAC_FAMILY_1"/>
    <property type="match status" value="1"/>
</dbReference>
<evidence type="ECO:0000256" key="1">
    <source>
        <dbReference type="ARBA" id="ARBA00023015"/>
    </source>
</evidence>
<dbReference type="AlphaFoldDB" id="A0A6N3EU68"/>
<dbReference type="GO" id="GO:0008168">
    <property type="term" value="F:methyltransferase activity"/>
    <property type="evidence" value="ECO:0007669"/>
    <property type="project" value="UniProtKB-KW"/>
</dbReference>
<keyword evidence="1" id="KW-0805">Transcription regulation</keyword>
<dbReference type="Gene3D" id="1.10.10.60">
    <property type="entry name" value="Homeodomain-like"/>
    <property type="match status" value="2"/>
</dbReference>
<dbReference type="PRINTS" id="PR00032">
    <property type="entry name" value="HTHARAC"/>
</dbReference>
<name>A0A6N3EU68_9CLOT</name>
<feature type="domain" description="HTH araC/xylS-type" evidence="4">
    <location>
        <begin position="200"/>
        <end position="298"/>
    </location>
</feature>
<proteinExistence type="predicted"/>
<dbReference type="Gene3D" id="2.60.120.10">
    <property type="entry name" value="Jelly Rolls"/>
    <property type="match status" value="1"/>
</dbReference>
<dbReference type="Pfam" id="PF12833">
    <property type="entry name" value="HTH_18"/>
    <property type="match status" value="1"/>
</dbReference>
<dbReference type="GO" id="GO:0032259">
    <property type="term" value="P:methylation"/>
    <property type="evidence" value="ECO:0007669"/>
    <property type="project" value="UniProtKB-KW"/>
</dbReference>
<dbReference type="PROSITE" id="PS01124">
    <property type="entry name" value="HTH_ARAC_FAMILY_2"/>
    <property type="match status" value="1"/>
</dbReference>
<dbReference type="GO" id="GO:0043565">
    <property type="term" value="F:sequence-specific DNA binding"/>
    <property type="evidence" value="ECO:0007669"/>
    <property type="project" value="InterPro"/>
</dbReference>
<organism evidence="5">
    <name type="scientific">Clostridium tertium</name>
    <dbReference type="NCBI Taxonomy" id="1559"/>
    <lineage>
        <taxon>Bacteria</taxon>
        <taxon>Bacillati</taxon>
        <taxon>Bacillota</taxon>
        <taxon>Clostridia</taxon>
        <taxon>Eubacteriales</taxon>
        <taxon>Clostridiaceae</taxon>
        <taxon>Clostridium</taxon>
    </lineage>
</organism>
<dbReference type="InterPro" id="IPR014710">
    <property type="entry name" value="RmlC-like_jellyroll"/>
</dbReference>
<keyword evidence="2" id="KW-0238">DNA-binding</keyword>
<dbReference type="SMART" id="SM00342">
    <property type="entry name" value="HTH_ARAC"/>
    <property type="match status" value="1"/>
</dbReference>
<protein>
    <submittedName>
        <fullName evidence="5">Bifunctional transcriptional activator/DNA repair enzyme AdaA</fullName>
        <ecNumber evidence="5">2.1.1.-</ecNumber>
    </submittedName>
</protein>
<evidence type="ECO:0000256" key="3">
    <source>
        <dbReference type="ARBA" id="ARBA00023163"/>
    </source>
</evidence>
<dbReference type="PANTHER" id="PTHR43280:SF2">
    <property type="entry name" value="HTH-TYPE TRANSCRIPTIONAL REGULATOR EXSA"/>
    <property type="match status" value="1"/>
</dbReference>
<keyword evidence="5" id="KW-0489">Methyltransferase</keyword>
<dbReference type="EC" id="2.1.1.-" evidence="5"/>
<dbReference type="InterPro" id="IPR018062">
    <property type="entry name" value="HTH_AraC-typ_CS"/>
</dbReference>
<keyword evidence="5" id="KW-0808">Transferase</keyword>
<dbReference type="InterPro" id="IPR009057">
    <property type="entry name" value="Homeodomain-like_sf"/>
</dbReference>
<evidence type="ECO:0000259" key="4">
    <source>
        <dbReference type="PROSITE" id="PS01124"/>
    </source>
</evidence>
<reference evidence="5" key="1">
    <citation type="submission" date="2019-11" db="EMBL/GenBank/DDBJ databases">
        <authorList>
            <person name="Feng L."/>
        </authorList>
    </citation>
    <scope>NUCLEOTIDE SEQUENCE</scope>
    <source>
        <strain evidence="5">CTertiumLFYP3</strain>
    </source>
</reference>
<sequence>MYKRVDYLDKDIKINVKFIKEIGTSYHYHNSIEMLYVINGKLEVNKIDHKYILASGDLYILNNEDIHKIKTIGKENSIIMVHINEELIRELHGELSGEIFRCRYIRSIADDDYLCNPEYLVEKKSAVDKVIEYILKIYLINKLFEEASRNKGKLKWLNNNKSLYDYYEESLIELIIEEFDLTEFYRRVANLDEDILKKNYEFSRYISENYREKITLDKLARILNFNKYYISHLLNYKGFGGLNNYINNIRVYKGRDLLFKTNKNINEISEIIGFSSSAAFIKKFKEIFSYTPSEYRKMHEIVKEDEIYAELEDDNIEDFLKNNMENYLEFIEKFKGNTEKDTIIDLSSINKKSKKLMPKFNFILNSTSPIEDILKLKDRDSLYNLDLGRFNISNEISDKKYNIYYRYRNLLRSIKEDIVYEECISINDLILENGIETSLYYFYVFLNILNPNILECTENYLITGEEELEYKIFIIGKKEDINNKDVREDITIKLPKGFNKIIVHKLNLNYPSYQFPINEREKEVIRRSAMPQCSFNIIDNEEFTLSCKVGEQYFVEINR</sequence>
<dbReference type="SUPFAM" id="SSF46689">
    <property type="entry name" value="Homeodomain-like"/>
    <property type="match status" value="1"/>
</dbReference>
<dbReference type="GO" id="GO:0003700">
    <property type="term" value="F:DNA-binding transcription factor activity"/>
    <property type="evidence" value="ECO:0007669"/>
    <property type="project" value="InterPro"/>
</dbReference>
<dbReference type="InterPro" id="IPR013096">
    <property type="entry name" value="Cupin_2"/>
</dbReference>
<dbReference type="PANTHER" id="PTHR43280">
    <property type="entry name" value="ARAC-FAMILY TRANSCRIPTIONAL REGULATOR"/>
    <property type="match status" value="1"/>
</dbReference>
<dbReference type="EMBL" id="CACRTO010000022">
    <property type="protein sequence ID" value="VYU44740.1"/>
    <property type="molecule type" value="Genomic_DNA"/>
</dbReference>
<dbReference type="RefSeq" id="WP_421755737.1">
    <property type="nucleotide sequence ID" value="NZ_CACRTO010000022.1"/>
</dbReference>
<dbReference type="InterPro" id="IPR020449">
    <property type="entry name" value="Tscrpt_reg_AraC-type_HTH"/>
</dbReference>
<dbReference type="SUPFAM" id="SSF51182">
    <property type="entry name" value="RmlC-like cupins"/>
    <property type="match status" value="1"/>
</dbReference>
<accession>A0A6N3EU68</accession>
<keyword evidence="3" id="KW-0804">Transcription</keyword>
<evidence type="ECO:0000256" key="2">
    <source>
        <dbReference type="ARBA" id="ARBA00023125"/>
    </source>
</evidence>
<dbReference type="InterPro" id="IPR011051">
    <property type="entry name" value="RmlC_Cupin_sf"/>
</dbReference>
<dbReference type="InterPro" id="IPR018060">
    <property type="entry name" value="HTH_AraC"/>
</dbReference>
<evidence type="ECO:0000313" key="5">
    <source>
        <dbReference type="EMBL" id="VYU44740.1"/>
    </source>
</evidence>